<dbReference type="GO" id="GO:0051898">
    <property type="term" value="P:negative regulation of phosphatidylinositol 3-kinase/protein kinase B signal transduction"/>
    <property type="evidence" value="ECO:0007669"/>
    <property type="project" value="InterPro"/>
</dbReference>
<dbReference type="OrthoDB" id="193023at2759"/>
<dbReference type="GO" id="GO:0141039">
    <property type="term" value="F:phosphatidylinositol 3-kinase inhibitor activity"/>
    <property type="evidence" value="ECO:0007669"/>
    <property type="project" value="InterPro"/>
</dbReference>
<proteinExistence type="inferred from homology"/>
<dbReference type="InterPro" id="IPR001680">
    <property type="entry name" value="WD40_rpt"/>
</dbReference>
<evidence type="ECO:0000256" key="4">
    <source>
        <dbReference type="ARBA" id="ARBA00022574"/>
    </source>
</evidence>
<dbReference type="Proteomes" id="UP000789706">
    <property type="component" value="Unassembled WGS sequence"/>
</dbReference>
<evidence type="ECO:0000313" key="7">
    <source>
        <dbReference type="EMBL" id="CAG8494094.1"/>
    </source>
</evidence>
<dbReference type="SMART" id="SM00320">
    <property type="entry name" value="WD40"/>
    <property type="match status" value="4"/>
</dbReference>
<dbReference type="InterPro" id="IPR015943">
    <property type="entry name" value="WD40/YVTN_repeat-like_dom_sf"/>
</dbReference>
<keyword evidence="5" id="KW-0677">Repeat</keyword>
<dbReference type="InterPro" id="IPR036322">
    <property type="entry name" value="WD40_repeat_dom_sf"/>
</dbReference>
<evidence type="ECO:0000256" key="5">
    <source>
        <dbReference type="ARBA" id="ARBA00022737"/>
    </source>
</evidence>
<evidence type="ECO:0000313" key="8">
    <source>
        <dbReference type="Proteomes" id="UP000789706"/>
    </source>
</evidence>
<dbReference type="InterPro" id="IPR000009">
    <property type="entry name" value="PP2A_PR55"/>
</dbReference>
<dbReference type="InterPro" id="IPR039724">
    <property type="entry name" value="WDR91"/>
</dbReference>
<feature type="region of interest" description="Disordered" evidence="6">
    <location>
        <begin position="1"/>
        <end position="45"/>
    </location>
</feature>
<dbReference type="GO" id="GO:0031902">
    <property type="term" value="C:late endosome membrane"/>
    <property type="evidence" value="ECO:0007669"/>
    <property type="project" value="UniProtKB-SubCell"/>
</dbReference>
<dbReference type="PANTHER" id="PTHR13083:SF3">
    <property type="entry name" value="WD REPEAT-CONTAINING PROTEIN 91"/>
    <property type="match status" value="1"/>
</dbReference>
<evidence type="ECO:0000256" key="6">
    <source>
        <dbReference type="SAM" id="MobiDB-lite"/>
    </source>
</evidence>
<comment type="similarity">
    <text evidence="3">Belongs to the phosphatase 2A regulatory subunit B family.</text>
</comment>
<feature type="compositionally biased region" description="Polar residues" evidence="6">
    <location>
        <begin position="375"/>
        <end position="392"/>
    </location>
</feature>
<comment type="caution">
    <text evidence="7">The sequence shown here is derived from an EMBL/GenBank/DDBJ whole genome shotgun (WGS) entry which is preliminary data.</text>
</comment>
<dbReference type="GO" id="GO:0031901">
    <property type="term" value="C:early endosome membrane"/>
    <property type="evidence" value="ECO:0007669"/>
    <property type="project" value="UniProtKB-SubCell"/>
</dbReference>
<evidence type="ECO:0000256" key="3">
    <source>
        <dbReference type="ARBA" id="ARBA00008259"/>
    </source>
</evidence>
<name>A0A9N8WRG4_9GLOM</name>
<organism evidence="7 8">
    <name type="scientific">Diversispora eburnea</name>
    <dbReference type="NCBI Taxonomy" id="1213867"/>
    <lineage>
        <taxon>Eukaryota</taxon>
        <taxon>Fungi</taxon>
        <taxon>Fungi incertae sedis</taxon>
        <taxon>Mucoromycota</taxon>
        <taxon>Glomeromycotina</taxon>
        <taxon>Glomeromycetes</taxon>
        <taxon>Diversisporales</taxon>
        <taxon>Diversisporaceae</taxon>
        <taxon>Diversispora</taxon>
    </lineage>
</organism>
<dbReference type="EMBL" id="CAJVPK010000323">
    <property type="protein sequence ID" value="CAG8494094.1"/>
    <property type="molecule type" value="Genomic_DNA"/>
</dbReference>
<dbReference type="GO" id="GO:0045022">
    <property type="term" value="P:early endosome to late endosome transport"/>
    <property type="evidence" value="ECO:0007669"/>
    <property type="project" value="InterPro"/>
</dbReference>
<sequence length="488" mass="53382">MVQLQDTPKSRRKVKSFDPKDKDNIHDYSRVPNGNYSSSLPLSRTSSNNKLEVGLEINNNNGVKSPEIFADDRSMTPISEYDTDDTQELPGEDINPFTILSQEIYCEHNSGISFVKFSHEGNFIASCDMDNIASYTGVNTPCKINNPNSNVLCLEWEARSDKLLMLGTDERQVRIYNRESKSIVHEFQMEEAFPRVKQISCSPVGSLFACSSSPKKSMDDGSDGGATGALITWNLKTMSIQDSFTLDSSISKSGLPVVPIETIKFNHNGQLLVTGDKAGCVRIFDIRSLSPIMEWNLSRIGGGSNKKGSGVICSSQFSFDENSIYVVDEAGDLTQWSVHKPGFIVSQSQLPGFSASLINFNPTPTAKSSFRKRTASMSSVRSTKSNRSTSSVPTITVANETIQPTSRVPMVAFSGDTEHVVCTCGFQGVIYQVINNVNVILYIQMLASHPHTPPLTAVDWTTTSANSILTAASDGTVRVTRMTTATNL</sequence>
<dbReference type="Gene3D" id="2.130.10.10">
    <property type="entry name" value="YVTN repeat-like/Quinoprotein amine dehydrogenase"/>
    <property type="match status" value="3"/>
</dbReference>
<gene>
    <name evidence="7" type="ORF">DEBURN_LOCUS4331</name>
</gene>
<dbReference type="GO" id="GO:0019888">
    <property type="term" value="F:protein phosphatase regulator activity"/>
    <property type="evidence" value="ECO:0007669"/>
    <property type="project" value="InterPro"/>
</dbReference>
<dbReference type="PRINTS" id="PR00600">
    <property type="entry name" value="PP2APR55"/>
</dbReference>
<reference evidence="7" key="1">
    <citation type="submission" date="2021-06" db="EMBL/GenBank/DDBJ databases">
        <authorList>
            <person name="Kallberg Y."/>
            <person name="Tangrot J."/>
            <person name="Rosling A."/>
        </authorList>
    </citation>
    <scope>NUCLEOTIDE SEQUENCE</scope>
    <source>
        <strain evidence="7">AZ414A</strain>
    </source>
</reference>
<evidence type="ECO:0000256" key="1">
    <source>
        <dbReference type="ARBA" id="ARBA00004220"/>
    </source>
</evidence>
<accession>A0A9N8WRG4</accession>
<keyword evidence="4" id="KW-0853">WD repeat</keyword>
<dbReference type="GO" id="GO:0000159">
    <property type="term" value="C:protein phosphatase type 2A complex"/>
    <property type="evidence" value="ECO:0007669"/>
    <property type="project" value="InterPro"/>
</dbReference>
<comment type="subcellular location">
    <subcellularLocation>
        <location evidence="1">Early endosome membrane</location>
        <topology evidence="1">Peripheral membrane protein</topology>
    </subcellularLocation>
    <subcellularLocation>
        <location evidence="2">Late endosome membrane</location>
    </subcellularLocation>
</comment>
<dbReference type="SUPFAM" id="SSF50978">
    <property type="entry name" value="WD40 repeat-like"/>
    <property type="match status" value="1"/>
</dbReference>
<dbReference type="AlphaFoldDB" id="A0A9N8WRG4"/>
<feature type="region of interest" description="Disordered" evidence="6">
    <location>
        <begin position="366"/>
        <end position="392"/>
    </location>
</feature>
<protein>
    <submittedName>
        <fullName evidence="7">9330_t:CDS:1</fullName>
    </submittedName>
</protein>
<keyword evidence="8" id="KW-1185">Reference proteome</keyword>
<dbReference type="Pfam" id="PF00400">
    <property type="entry name" value="WD40"/>
    <property type="match status" value="2"/>
</dbReference>
<evidence type="ECO:0000256" key="2">
    <source>
        <dbReference type="ARBA" id="ARBA00004414"/>
    </source>
</evidence>
<feature type="compositionally biased region" description="Basic and acidic residues" evidence="6">
    <location>
        <begin position="15"/>
        <end position="29"/>
    </location>
</feature>
<dbReference type="PANTHER" id="PTHR13083">
    <property type="entry name" value="WD REPEAT-CONTAINING PROTEIN 91"/>
    <property type="match status" value="1"/>
</dbReference>